<keyword evidence="9 12" id="KW-0472">Membrane</keyword>
<keyword evidence="14" id="KW-1185">Reference proteome</keyword>
<dbReference type="OrthoDB" id="425749at2759"/>
<dbReference type="InterPro" id="IPR003197">
    <property type="entry name" value="QCR7"/>
</dbReference>
<evidence type="ECO:0000256" key="11">
    <source>
        <dbReference type="ARBA" id="ARBA00046393"/>
    </source>
</evidence>
<keyword evidence="8 12" id="KW-0496">Mitochondrion</keyword>
<reference evidence="13" key="1">
    <citation type="submission" date="2020-04" db="EMBL/GenBank/DDBJ databases">
        <authorList>
            <person name="Alioto T."/>
            <person name="Alioto T."/>
            <person name="Gomez Garrido J."/>
        </authorList>
    </citation>
    <scope>NUCLEOTIDE SEQUENCE</scope>
    <source>
        <strain evidence="13">A484AB</strain>
    </source>
</reference>
<sequence length="118" mass="14291">MAYVSRRFASQLSSGQRVFNAFREWYVSACGYRQLGLRKDDLMNEEDIPELTEAVRRLPEEEQNLRMFRMKRALDLSMKHQLLPKEEWTKPEEDVEYLTPILDSVIAERKEREHWNWK</sequence>
<evidence type="ECO:0000256" key="6">
    <source>
        <dbReference type="ARBA" id="ARBA00022792"/>
    </source>
</evidence>
<dbReference type="AlphaFoldDB" id="A0A7D9J4H8"/>
<evidence type="ECO:0000256" key="12">
    <source>
        <dbReference type="PIRNR" id="PIRNR000022"/>
    </source>
</evidence>
<dbReference type="InterPro" id="IPR036544">
    <property type="entry name" value="QCR7_sf"/>
</dbReference>
<dbReference type="Gene3D" id="1.10.1090.10">
    <property type="entry name" value="Cytochrome b-c1 complex subunit 7"/>
    <property type="match status" value="1"/>
</dbReference>
<evidence type="ECO:0000256" key="4">
    <source>
        <dbReference type="ARBA" id="ARBA00022448"/>
    </source>
</evidence>
<evidence type="ECO:0000256" key="9">
    <source>
        <dbReference type="ARBA" id="ARBA00023136"/>
    </source>
</evidence>
<protein>
    <recommendedName>
        <fullName evidence="3 12">Cytochrome b-c1 complex subunit 7</fullName>
    </recommendedName>
</protein>
<dbReference type="Pfam" id="PF02271">
    <property type="entry name" value="UCR_14kD"/>
    <property type="match status" value="1"/>
</dbReference>
<keyword evidence="5 12" id="KW-0679">Respiratory chain</keyword>
<evidence type="ECO:0000313" key="13">
    <source>
        <dbReference type="EMBL" id="CAB4021691.1"/>
    </source>
</evidence>
<dbReference type="FunFam" id="1.10.1090.10:FF:000001">
    <property type="entry name" value="Cytochrome b-c1 complex subunit 7"/>
    <property type="match status" value="1"/>
</dbReference>
<dbReference type="PANTHER" id="PTHR12022">
    <property type="entry name" value="UBIQUINOL-CYTOCHROME C REDUCTASE COMPLEX 14 KD PROTEIN"/>
    <property type="match status" value="1"/>
</dbReference>
<keyword evidence="4 12" id="KW-0813">Transport</keyword>
<comment type="subunit">
    <text evidence="11">Component of the ubiquinol-cytochrome c oxidoreductase (cytochrome b-c1 complex, complex III, CIII), a multisubunit enzyme composed of 11 subunits. The complex is composed of 3 respiratory subunits cytochrome b, cytochrome c1 and Rieske protein UQCRFS1, 2 core protein subunits UQCRC1/QCR1 and UQCRC2/QCR2, and 6 low-molecular weight protein subunits UQCRH/QCR6, UQCRB/QCR7, UQCRQ/QCR8, UQCR10/QCR9, UQCR11/QCR10 and subunit 9, the cleavage product of Rieske protein UQCRFS1. The complex exists as an obligatory dimer and forms supercomplexes (SCs) in the inner mitochondrial membrane with NADH-ubiquinone oxidoreductase (complex I, CI) and cytochrome c oxidase (complex IV, CIV), resulting in different assemblies (supercomplex SCI(1)III(2)IV(1) and megacomplex MCI(2)III(2)IV(2)).</text>
</comment>
<evidence type="ECO:0000256" key="7">
    <source>
        <dbReference type="ARBA" id="ARBA00022982"/>
    </source>
</evidence>
<evidence type="ECO:0000256" key="2">
    <source>
        <dbReference type="ARBA" id="ARBA00008554"/>
    </source>
</evidence>
<dbReference type="PIRSF" id="PIRSF000022">
    <property type="entry name" value="Bc1_14K"/>
    <property type="match status" value="1"/>
</dbReference>
<comment type="subunit">
    <text evidence="10">Component of the ubiquinol-cytochrome c oxidoreductase (cytochrome b-c1 complex, complex III, CIII), a multisubunit enzyme composed of 3 respiratory subunits cytochrome b, cytochrome c1 and Rieske protein, 2 core protein subunits, and additional low-molecular weight protein subunits. The complex exists as an obligatory dimer and forms supercomplexes (SCs) in the inner mitochondrial membrane with cytochrome c oxidase (complex IV, CIV).</text>
</comment>
<accession>A0A7D9J4H8</accession>
<dbReference type="GO" id="GO:0006122">
    <property type="term" value="P:mitochondrial electron transport, ubiquinol to cytochrome c"/>
    <property type="evidence" value="ECO:0007669"/>
    <property type="project" value="InterPro"/>
</dbReference>
<evidence type="ECO:0000313" key="14">
    <source>
        <dbReference type="Proteomes" id="UP001152795"/>
    </source>
</evidence>
<dbReference type="EMBL" id="CACRXK020011569">
    <property type="protein sequence ID" value="CAB4021691.1"/>
    <property type="molecule type" value="Genomic_DNA"/>
</dbReference>
<evidence type="ECO:0000256" key="5">
    <source>
        <dbReference type="ARBA" id="ARBA00022660"/>
    </source>
</evidence>
<keyword evidence="6 12" id="KW-0999">Mitochondrion inner membrane</keyword>
<organism evidence="13 14">
    <name type="scientific">Paramuricea clavata</name>
    <name type="common">Red gorgonian</name>
    <name type="synonym">Violescent sea-whip</name>
    <dbReference type="NCBI Taxonomy" id="317549"/>
    <lineage>
        <taxon>Eukaryota</taxon>
        <taxon>Metazoa</taxon>
        <taxon>Cnidaria</taxon>
        <taxon>Anthozoa</taxon>
        <taxon>Octocorallia</taxon>
        <taxon>Malacalcyonacea</taxon>
        <taxon>Plexauridae</taxon>
        <taxon>Paramuricea</taxon>
    </lineage>
</organism>
<comment type="subcellular location">
    <subcellularLocation>
        <location evidence="1">Mitochondrion inner membrane</location>
        <topology evidence="1">Peripheral membrane protein</topology>
        <orientation evidence="1">Matrix side</orientation>
    </subcellularLocation>
</comment>
<keyword evidence="7 12" id="KW-0249">Electron transport</keyword>
<evidence type="ECO:0000256" key="3">
    <source>
        <dbReference type="ARBA" id="ARBA00016323"/>
    </source>
</evidence>
<dbReference type="GO" id="GO:0045275">
    <property type="term" value="C:respiratory chain complex III"/>
    <property type="evidence" value="ECO:0007669"/>
    <property type="project" value="InterPro"/>
</dbReference>
<dbReference type="SUPFAM" id="SSF81524">
    <property type="entry name" value="14 kDa protein of cytochrome bc1 complex (Ubiquinol-cytochrome c reductase)"/>
    <property type="match status" value="1"/>
</dbReference>
<comment type="similarity">
    <text evidence="2 12">Belongs to the UQCRB/QCR7 family.</text>
</comment>
<evidence type="ECO:0000256" key="8">
    <source>
        <dbReference type="ARBA" id="ARBA00023128"/>
    </source>
</evidence>
<name>A0A7D9J4H8_PARCT</name>
<dbReference type="PANTHER" id="PTHR12022:SF0">
    <property type="entry name" value="CYTOCHROME B-C1 COMPLEX SUBUNIT 7"/>
    <property type="match status" value="1"/>
</dbReference>
<dbReference type="GO" id="GO:0005743">
    <property type="term" value="C:mitochondrial inner membrane"/>
    <property type="evidence" value="ECO:0007669"/>
    <property type="project" value="UniProtKB-SubCell"/>
</dbReference>
<evidence type="ECO:0000256" key="10">
    <source>
        <dbReference type="ARBA" id="ARBA00038521"/>
    </source>
</evidence>
<comment type="function">
    <text evidence="12">Component of the ubiquinol-cytochrome c oxidoreductase, a multisubunit transmembrane complex that is part of the mitochondrial electron transport chain which drives oxidative phosphorylation.</text>
</comment>
<evidence type="ECO:0000256" key="1">
    <source>
        <dbReference type="ARBA" id="ARBA00004443"/>
    </source>
</evidence>
<dbReference type="Proteomes" id="UP001152795">
    <property type="component" value="Unassembled WGS sequence"/>
</dbReference>
<gene>
    <name evidence="13" type="ORF">PACLA_8A009429</name>
</gene>
<comment type="caution">
    <text evidence="13">The sequence shown here is derived from an EMBL/GenBank/DDBJ whole genome shotgun (WGS) entry which is preliminary data.</text>
</comment>
<proteinExistence type="inferred from homology"/>